<evidence type="ECO:0000313" key="16">
    <source>
        <dbReference type="EMBL" id="MEJ8855396.1"/>
    </source>
</evidence>
<dbReference type="Pfam" id="PF01435">
    <property type="entry name" value="Peptidase_M48"/>
    <property type="match status" value="1"/>
</dbReference>
<evidence type="ECO:0000313" key="17">
    <source>
        <dbReference type="Proteomes" id="UP001367030"/>
    </source>
</evidence>
<keyword evidence="3" id="KW-1003">Cell membrane</keyword>
<comment type="cofactor">
    <cofactor evidence="1">
        <name>Zn(2+)</name>
        <dbReference type="ChEBI" id="CHEBI:29105"/>
    </cofactor>
</comment>
<name>A0ABU8X6X0_9BURK</name>
<evidence type="ECO:0000256" key="1">
    <source>
        <dbReference type="ARBA" id="ARBA00001947"/>
    </source>
</evidence>
<keyword evidence="12" id="KW-0175">Coiled coil</keyword>
<dbReference type="PANTHER" id="PTHR43221:SF1">
    <property type="entry name" value="PROTEASE HTPX"/>
    <property type="match status" value="1"/>
</dbReference>
<evidence type="ECO:0000256" key="4">
    <source>
        <dbReference type="ARBA" id="ARBA00022670"/>
    </source>
</evidence>
<keyword evidence="9 14" id="KW-1133">Transmembrane helix</keyword>
<keyword evidence="11 14" id="KW-0472">Membrane</keyword>
<evidence type="ECO:0000256" key="2">
    <source>
        <dbReference type="ARBA" id="ARBA00004651"/>
    </source>
</evidence>
<evidence type="ECO:0000256" key="5">
    <source>
        <dbReference type="ARBA" id="ARBA00022692"/>
    </source>
</evidence>
<protein>
    <submittedName>
        <fullName evidence="16">M48 family metallopeptidase</fullName>
    </submittedName>
</protein>
<dbReference type="InterPro" id="IPR050083">
    <property type="entry name" value="HtpX_protease"/>
</dbReference>
<feature type="coiled-coil region" evidence="12">
    <location>
        <begin position="514"/>
        <end position="541"/>
    </location>
</feature>
<keyword evidence="7" id="KW-0378">Hydrolase</keyword>
<keyword evidence="6" id="KW-0479">Metal-binding</keyword>
<accession>A0ABU8X6X0</accession>
<dbReference type="Proteomes" id="UP001367030">
    <property type="component" value="Unassembled WGS sequence"/>
</dbReference>
<proteinExistence type="predicted"/>
<dbReference type="Gene3D" id="3.30.2010.10">
    <property type="entry name" value="Metalloproteases ('zincins'), catalytic domain"/>
    <property type="match status" value="1"/>
</dbReference>
<feature type="transmembrane region" description="Helical" evidence="14">
    <location>
        <begin position="223"/>
        <end position="241"/>
    </location>
</feature>
<comment type="caution">
    <text evidence="16">The sequence shown here is derived from an EMBL/GenBank/DDBJ whole genome shotgun (WGS) entry which is preliminary data.</text>
</comment>
<dbReference type="RefSeq" id="WP_340335471.1">
    <property type="nucleotide sequence ID" value="NZ_JBBKZS010000004.1"/>
</dbReference>
<evidence type="ECO:0000256" key="3">
    <source>
        <dbReference type="ARBA" id="ARBA00022475"/>
    </source>
</evidence>
<organism evidence="16 17">
    <name type="scientific">Variovorax robiniae</name>
    <dbReference type="NCBI Taxonomy" id="1836199"/>
    <lineage>
        <taxon>Bacteria</taxon>
        <taxon>Pseudomonadati</taxon>
        <taxon>Pseudomonadota</taxon>
        <taxon>Betaproteobacteria</taxon>
        <taxon>Burkholderiales</taxon>
        <taxon>Comamonadaceae</taxon>
        <taxon>Variovorax</taxon>
    </lineage>
</organism>
<reference evidence="16 17" key="1">
    <citation type="submission" date="2024-03" db="EMBL/GenBank/DDBJ databases">
        <title>Novel species of the genus Variovorax.</title>
        <authorList>
            <person name="Liu Q."/>
            <person name="Xin Y.-H."/>
        </authorList>
    </citation>
    <scope>NUCLEOTIDE SEQUENCE [LARGE SCALE GENOMIC DNA]</scope>
    <source>
        <strain evidence="16 17">KACC 18901</strain>
    </source>
</reference>
<keyword evidence="5 14" id="KW-0812">Transmembrane</keyword>
<evidence type="ECO:0000256" key="11">
    <source>
        <dbReference type="ARBA" id="ARBA00023136"/>
    </source>
</evidence>
<gene>
    <name evidence="16" type="ORF">WKW79_12490</name>
</gene>
<keyword evidence="10" id="KW-0482">Metalloprotease</keyword>
<dbReference type="EMBL" id="JBBKZS010000004">
    <property type="protein sequence ID" value="MEJ8855396.1"/>
    <property type="molecule type" value="Genomic_DNA"/>
</dbReference>
<keyword evidence="4" id="KW-0645">Protease</keyword>
<comment type="subcellular location">
    <subcellularLocation>
        <location evidence="2">Cell membrane</location>
        <topology evidence="2">Multi-pass membrane protein</topology>
    </subcellularLocation>
</comment>
<feature type="transmembrane region" description="Helical" evidence="14">
    <location>
        <begin position="28"/>
        <end position="50"/>
    </location>
</feature>
<evidence type="ECO:0000256" key="6">
    <source>
        <dbReference type="ARBA" id="ARBA00022723"/>
    </source>
</evidence>
<feature type="transmembrane region" description="Helical" evidence="14">
    <location>
        <begin position="70"/>
        <end position="90"/>
    </location>
</feature>
<keyword evidence="17" id="KW-1185">Reference proteome</keyword>
<evidence type="ECO:0000256" key="7">
    <source>
        <dbReference type="ARBA" id="ARBA00022801"/>
    </source>
</evidence>
<evidence type="ECO:0000256" key="13">
    <source>
        <dbReference type="SAM" id="MobiDB-lite"/>
    </source>
</evidence>
<keyword evidence="8" id="KW-0862">Zinc</keyword>
<evidence type="ECO:0000256" key="12">
    <source>
        <dbReference type="SAM" id="Coils"/>
    </source>
</evidence>
<sequence>MDALYPAGPGAGKEAIVRASAAYRRQAWLAMAALLAFVAAYLGFSVWLAWKAWVSVRAFLHGSPDGVLQLLVGVAAGFLAFFMLKALVFVRRGELGSLTEISAADQPRLFAFLHRLADEANAPRPHKVYLSTRVNAAVFYDLSLANLFLPSRKNLEIGLALVNMLTVSEFKAVLAHEFGHFAQRTMAVGRWVYLAQQIAGHVVAKRDRFDNFLGRVSRADIRVAWVGWLFSVLVWAIRSLVDSFFRVVVLADRALSREMEFQADRVAVGLAGSDALVHALYKMQAAETAWDRTLEFANQQLKKGQATADLYDIQARVLVKLRAVYDDPGYGVPPTVASPVSAEHRVFKRDKIQMSRMWSTHPASHEREENAKRMYLSAELRGESSWALFNEPHALRERICASLIRHIEPAPMVASREASQAALDAEYDRESYRRQYRGLYLARAVTRSETTAEQLFDLQGSAEASAELYPDSLSADLERLDALCHERAALTALRNGAAVSAGTRLEHRGRPIKRRELAGAIDEVTREISDIERALAAHDRLCRSTCRVLASRAGAEWEASWFGLLRLLHYAEHTEANLLDMHAVLQNTVAMVTAKRKTSHSEAERALCDAGALFMLMSQVSRERITMLPGVEVMALLGHANWDQMLDVGEFDFVHPSHENINEWLKALDSWLNPMMRALRCLRRAALDSLLRAEARLRDAAITRQPLGEAPVMPVTPDRYDTLVAGQERPRQLKLDAWSRFQIADGWWAGAARFAVAGGVVASLMGVSASWGTSKVTAFNGLARHVEVQVGGQRAMLAAGASKQFEVESNRPLVLAAHTAEGAAIDSLTVTPEQVGARYVYNIAGASPLLAWTATYGDATARQARLLGAPRWSSQAAQYVLEAPPKQIRTSGGGGTREALSPAETRSVRENLGLLESETERNALIAAHARWDATDSPDLLDWITLAQALPGRDAILRERLQRDPYEIVALRALQDVAVPGERHRVCDRHRELQRARPDQGDLVHLTVRCIDDAAVRDATFKSGAAQYPGSAWFAYAAAHVWAAEQAWPQARQALEAAGRNPSLRHAVSLDLARIRRIESGEGADLADLAAHSQLLQTLVELRGSNLSLSDGAALGYAALDRGQLDRALALAEAPSAPEPRLALMVGASDGATPAAVAAALKAQARLAMDWDDAWMAVGLAIKSGQKTDQVLAALVRRLPAAEAKALGKFVASVEALRDPPRDPQRPEPIFRDRTHLEALLQGVSPQLRAQAYGIGLIAWGQRAPAPWRSFAKRALLPAERPYFSG</sequence>
<evidence type="ECO:0000259" key="15">
    <source>
        <dbReference type="Pfam" id="PF01435"/>
    </source>
</evidence>
<dbReference type="CDD" id="cd07328">
    <property type="entry name" value="M48_Ste24p_like"/>
    <property type="match status" value="1"/>
</dbReference>
<feature type="domain" description="Peptidase M48" evidence="15">
    <location>
        <begin position="105"/>
        <end position="372"/>
    </location>
</feature>
<dbReference type="InterPro" id="IPR001915">
    <property type="entry name" value="Peptidase_M48"/>
</dbReference>
<evidence type="ECO:0000256" key="10">
    <source>
        <dbReference type="ARBA" id="ARBA00023049"/>
    </source>
</evidence>
<evidence type="ECO:0000256" key="14">
    <source>
        <dbReference type="SAM" id="Phobius"/>
    </source>
</evidence>
<feature type="region of interest" description="Disordered" evidence="13">
    <location>
        <begin position="886"/>
        <end position="912"/>
    </location>
</feature>
<dbReference type="PANTHER" id="PTHR43221">
    <property type="entry name" value="PROTEASE HTPX"/>
    <property type="match status" value="1"/>
</dbReference>
<evidence type="ECO:0000256" key="8">
    <source>
        <dbReference type="ARBA" id="ARBA00022833"/>
    </source>
</evidence>
<evidence type="ECO:0000256" key="9">
    <source>
        <dbReference type="ARBA" id="ARBA00022989"/>
    </source>
</evidence>